<reference evidence="3 4" key="1">
    <citation type="journal article" date="2019" name="Int. J. Syst. Evol. Microbiol.">
        <title>The Global Catalogue of Microorganisms (GCM) 10K type strain sequencing project: providing services to taxonomists for standard genome sequencing and annotation.</title>
        <authorList>
            <consortium name="The Broad Institute Genomics Platform"/>
            <consortium name="The Broad Institute Genome Sequencing Center for Infectious Disease"/>
            <person name="Wu L."/>
            <person name="Ma J."/>
        </authorList>
    </citation>
    <scope>NUCLEOTIDE SEQUENCE [LARGE SCALE GENOMIC DNA]</scope>
    <source>
        <strain evidence="3 4">JCM 17504</strain>
    </source>
</reference>
<feature type="region of interest" description="Disordered" evidence="1">
    <location>
        <begin position="545"/>
        <end position="564"/>
    </location>
</feature>
<dbReference type="GeneID" id="68611754"/>
<dbReference type="InterPro" id="IPR011050">
    <property type="entry name" value="Pectin_lyase_fold/virulence"/>
</dbReference>
<name>A0AAV3UDZ8_9EURY</name>
<keyword evidence="4" id="KW-1185">Reference proteome</keyword>
<dbReference type="Pfam" id="PF13229">
    <property type="entry name" value="Beta_helix"/>
    <property type="match status" value="1"/>
</dbReference>
<dbReference type="EMBL" id="BAABKX010000001">
    <property type="protein sequence ID" value="GAA5044811.1"/>
    <property type="molecule type" value="Genomic_DNA"/>
</dbReference>
<dbReference type="SMART" id="SM00710">
    <property type="entry name" value="PbH1"/>
    <property type="match status" value="9"/>
</dbReference>
<protein>
    <recommendedName>
        <fullName evidence="2">Right handed beta helix domain-containing protein</fullName>
    </recommendedName>
</protein>
<evidence type="ECO:0000313" key="4">
    <source>
        <dbReference type="Proteomes" id="UP001501729"/>
    </source>
</evidence>
<evidence type="ECO:0000256" key="1">
    <source>
        <dbReference type="SAM" id="MobiDB-lite"/>
    </source>
</evidence>
<dbReference type="InterPro" id="IPR036439">
    <property type="entry name" value="Dockerin_dom_sf"/>
</dbReference>
<dbReference type="InterPro" id="IPR006626">
    <property type="entry name" value="PbH1"/>
</dbReference>
<dbReference type="SUPFAM" id="SSF51126">
    <property type="entry name" value="Pectin lyase-like"/>
    <property type="match status" value="2"/>
</dbReference>
<sequence>MQSSNDTCIEIDADDVDFDGNGHLITGEQVAGIPEGRPKTNAVAADNQTNVTVHNVEIGEWWYYGVHYTNVDDGTVRDATITRTNNGVEFDASDDGTVSNVTIRDGLLSGVVLSETTDTTVSDVRSIENDERGIYLFHSDNNALRDVTANRNRGMGRGGVVLSDSNNNSLSNVTARENPANGILVWNGDENTMSEVTTDDNGYGVVIEGSQNSVTNATVTKSTNQAIRIEGADNAFRNVDASPNTGGVLLLGENQTLVNTTVGAFGLAQARRLEIGARNSTLKNTTVNGSEGTEITFNGDAANNTLINTTIPNSEASDAIFLLAGTTNNTLINTFVSGEYYTNAFRSLGNDDTTAINFSLETATISFRSRAVEIEKTQTVPPSPEGYRDIGQYVNVTNTSEDSSIDLKVHYSDDDVAQAGVDESTLRIWKYDGGSWTEVPPPNGVNTEANVVYANVTNFSAFAPLGEPAESDEPFLDPLVIELGNVTIAEIGPPQDHDDDGLYEDVNGDCELTGDDVAALSLVEIAHERGALELTDEQVAALDFDGDGRLTQRDVGRESTDVSA</sequence>
<dbReference type="Gene3D" id="1.10.1330.10">
    <property type="entry name" value="Dockerin domain"/>
    <property type="match status" value="1"/>
</dbReference>
<feature type="compositionally biased region" description="Basic and acidic residues" evidence="1">
    <location>
        <begin position="546"/>
        <end position="564"/>
    </location>
</feature>
<organism evidence="3 4">
    <name type="scientific">Haladaptatus pallidirubidus</name>
    <dbReference type="NCBI Taxonomy" id="1008152"/>
    <lineage>
        <taxon>Archaea</taxon>
        <taxon>Methanobacteriati</taxon>
        <taxon>Methanobacteriota</taxon>
        <taxon>Stenosarchaea group</taxon>
        <taxon>Halobacteria</taxon>
        <taxon>Halobacteriales</taxon>
        <taxon>Haladaptataceae</taxon>
        <taxon>Haladaptatus</taxon>
    </lineage>
</organism>
<dbReference type="Gene3D" id="2.160.20.10">
    <property type="entry name" value="Single-stranded right-handed beta-helix, Pectin lyase-like"/>
    <property type="match status" value="1"/>
</dbReference>
<comment type="caution">
    <text evidence="3">The sequence shown here is derived from an EMBL/GenBank/DDBJ whole genome shotgun (WGS) entry which is preliminary data.</text>
</comment>
<evidence type="ECO:0000259" key="2">
    <source>
        <dbReference type="Pfam" id="PF13229"/>
    </source>
</evidence>
<gene>
    <name evidence="3" type="ORF">GCM10025751_11810</name>
</gene>
<dbReference type="InterPro" id="IPR012334">
    <property type="entry name" value="Pectin_lyas_fold"/>
</dbReference>
<dbReference type="GO" id="GO:0000272">
    <property type="term" value="P:polysaccharide catabolic process"/>
    <property type="evidence" value="ECO:0007669"/>
    <property type="project" value="InterPro"/>
</dbReference>
<dbReference type="AlphaFoldDB" id="A0AAV3UDZ8"/>
<accession>A0AAV3UDZ8</accession>
<evidence type="ECO:0000313" key="3">
    <source>
        <dbReference type="EMBL" id="GAA5044811.1"/>
    </source>
</evidence>
<proteinExistence type="predicted"/>
<dbReference type="Proteomes" id="UP001501729">
    <property type="component" value="Unassembled WGS sequence"/>
</dbReference>
<feature type="domain" description="Right handed beta helix" evidence="2">
    <location>
        <begin position="42"/>
        <end position="194"/>
    </location>
</feature>
<dbReference type="RefSeq" id="WP_227775968.1">
    <property type="nucleotide sequence ID" value="NZ_BAABKX010000001.1"/>
</dbReference>
<dbReference type="InterPro" id="IPR039448">
    <property type="entry name" value="Beta_helix"/>
</dbReference>